<proteinExistence type="predicted"/>
<dbReference type="Gene3D" id="3.40.50.720">
    <property type="entry name" value="NAD(P)-binding Rossmann-like Domain"/>
    <property type="match status" value="1"/>
</dbReference>
<sequence>MFNGSYKGKKVLITGNTGFKGSWLTVWLLKLGAKVYGLSKDIPTKPSMFEELDLNKKVIHFENDDRDLNSVLQIINDVKPDFIFHLAAQAIVSKSKFGIHLRKKRALSQFNFNNFAS</sequence>
<evidence type="ECO:0000313" key="2">
    <source>
        <dbReference type="EMBL" id="GAH39000.1"/>
    </source>
</evidence>
<protein>
    <recommendedName>
        <fullName evidence="1">NAD(P)-binding domain-containing protein</fullName>
    </recommendedName>
</protein>
<name>X1G2J8_9ZZZZ</name>
<accession>X1G2J8</accession>
<dbReference type="SUPFAM" id="SSF51735">
    <property type="entry name" value="NAD(P)-binding Rossmann-fold domains"/>
    <property type="match status" value="1"/>
</dbReference>
<dbReference type="InterPro" id="IPR016040">
    <property type="entry name" value="NAD(P)-bd_dom"/>
</dbReference>
<dbReference type="InterPro" id="IPR036291">
    <property type="entry name" value="NAD(P)-bd_dom_sf"/>
</dbReference>
<organism evidence="2">
    <name type="scientific">marine sediment metagenome</name>
    <dbReference type="NCBI Taxonomy" id="412755"/>
    <lineage>
        <taxon>unclassified sequences</taxon>
        <taxon>metagenomes</taxon>
        <taxon>ecological metagenomes</taxon>
    </lineage>
</organism>
<feature type="domain" description="NAD(P)-binding" evidence="1">
    <location>
        <begin position="12"/>
        <end position="95"/>
    </location>
</feature>
<dbReference type="EMBL" id="BARU01008268">
    <property type="protein sequence ID" value="GAH39000.1"/>
    <property type="molecule type" value="Genomic_DNA"/>
</dbReference>
<evidence type="ECO:0000259" key="1">
    <source>
        <dbReference type="Pfam" id="PF16363"/>
    </source>
</evidence>
<gene>
    <name evidence="2" type="ORF">S03H2_16202</name>
</gene>
<dbReference type="AlphaFoldDB" id="X1G2J8"/>
<dbReference type="Pfam" id="PF16363">
    <property type="entry name" value="GDP_Man_Dehyd"/>
    <property type="match status" value="1"/>
</dbReference>
<comment type="caution">
    <text evidence="2">The sequence shown here is derived from an EMBL/GenBank/DDBJ whole genome shotgun (WGS) entry which is preliminary data.</text>
</comment>
<reference evidence="2" key="1">
    <citation type="journal article" date="2014" name="Front. Microbiol.">
        <title>High frequency of phylogenetically diverse reductive dehalogenase-homologous genes in deep subseafloor sedimentary metagenomes.</title>
        <authorList>
            <person name="Kawai M."/>
            <person name="Futagami T."/>
            <person name="Toyoda A."/>
            <person name="Takaki Y."/>
            <person name="Nishi S."/>
            <person name="Hori S."/>
            <person name="Arai W."/>
            <person name="Tsubouchi T."/>
            <person name="Morono Y."/>
            <person name="Uchiyama I."/>
            <person name="Ito T."/>
            <person name="Fujiyama A."/>
            <person name="Inagaki F."/>
            <person name="Takami H."/>
        </authorList>
    </citation>
    <scope>NUCLEOTIDE SEQUENCE</scope>
    <source>
        <strain evidence="2">Expedition CK06-06</strain>
    </source>
</reference>